<dbReference type="EMBL" id="BDQF01000015">
    <property type="protein sequence ID" value="GAW83212.1"/>
    <property type="molecule type" value="Genomic_DNA"/>
</dbReference>
<feature type="transmembrane region" description="Helical" evidence="1">
    <location>
        <begin position="291"/>
        <end position="311"/>
    </location>
</feature>
<keyword evidence="1" id="KW-0472">Membrane</keyword>
<reference evidence="3" key="1">
    <citation type="submission" date="2017-04" db="EMBL/GenBank/DDBJ databases">
        <title>Plasmodium gonderi genome.</title>
        <authorList>
            <person name="Arisue N."/>
            <person name="Honma H."/>
            <person name="Kawai S."/>
            <person name="Tougan T."/>
            <person name="Tanabe K."/>
            <person name="Horii T."/>
        </authorList>
    </citation>
    <scope>NUCLEOTIDE SEQUENCE [LARGE SCALE GENOMIC DNA]</scope>
    <source>
        <strain evidence="3">ATCC 30045</strain>
    </source>
</reference>
<evidence type="ECO:0000313" key="3">
    <source>
        <dbReference type="Proteomes" id="UP000195521"/>
    </source>
</evidence>
<keyword evidence="1" id="KW-1133">Transmembrane helix</keyword>
<dbReference type="InterPro" id="IPR008780">
    <property type="entry name" value="Plasmodium_Vir"/>
</dbReference>
<dbReference type="Pfam" id="PF05795">
    <property type="entry name" value="Plasmodium_Vir"/>
    <property type="match status" value="1"/>
</dbReference>
<proteinExistence type="predicted"/>
<dbReference type="OrthoDB" id="379802at2759"/>
<dbReference type="RefSeq" id="XP_028545801.1">
    <property type="nucleotide sequence ID" value="XM_028690000.1"/>
</dbReference>
<evidence type="ECO:0000256" key="1">
    <source>
        <dbReference type="SAM" id="Phobius"/>
    </source>
</evidence>
<name>A0A1Y1JQV1_PLAGO</name>
<protein>
    <submittedName>
        <fullName evidence="2">Variable surface protein</fullName>
    </submittedName>
</protein>
<gene>
    <name evidence="2" type="ORF">PGO_140060</name>
</gene>
<dbReference type="GeneID" id="39749955"/>
<dbReference type="Proteomes" id="UP000195521">
    <property type="component" value="Unassembled WGS sequence"/>
</dbReference>
<keyword evidence="1" id="KW-0812">Transmembrane</keyword>
<organism evidence="2 3">
    <name type="scientific">Plasmodium gonderi</name>
    <dbReference type="NCBI Taxonomy" id="77519"/>
    <lineage>
        <taxon>Eukaryota</taxon>
        <taxon>Sar</taxon>
        <taxon>Alveolata</taxon>
        <taxon>Apicomplexa</taxon>
        <taxon>Aconoidasida</taxon>
        <taxon>Haemosporida</taxon>
        <taxon>Plasmodiidae</taxon>
        <taxon>Plasmodium</taxon>
        <taxon>Plasmodium (Plasmodium)</taxon>
    </lineage>
</organism>
<evidence type="ECO:0000313" key="2">
    <source>
        <dbReference type="EMBL" id="GAW83212.1"/>
    </source>
</evidence>
<dbReference type="AlphaFoldDB" id="A0A1Y1JQV1"/>
<sequence>MLYTFYVIWLFTKEDILKELPSYKKYNELNREINEDERNDDCVSFTDEDGSAKELCEKMARNLRELGKMEIGAIRTEKCYYLQHWLYYNTRKILSLEEYIQRKDNVKYKLREVAKNVNNNALNSSPCGCIFDGEFIDWKEEKNLHDYFKNYDYIKCDGSDKGRCQTYIDYVTYINELYKKYYDEYGDYDCCFGLDYCKAYFNCDIEYNPKDLLLKLKETNEKLNASIIPGDKDSRHAEDEPFILSRSQSRPLYMTDEEGLSISKHDTLDKETTPISSFLGIKNNVLKTNNFYRFFFLTSILGTSLFLYFYYRSTLEGFRPNKGGIKRKKFNNYHNDNFVPKFQHHSVEGDLSDSQTTQLYLPY</sequence>
<accession>A0A1Y1JQV1</accession>
<comment type="caution">
    <text evidence="2">The sequence shown here is derived from an EMBL/GenBank/DDBJ whole genome shotgun (WGS) entry which is preliminary data.</text>
</comment>
<keyword evidence="3" id="KW-1185">Reference proteome</keyword>